<evidence type="ECO:0000256" key="1">
    <source>
        <dbReference type="ARBA" id="ARBA00023015"/>
    </source>
</evidence>
<dbReference type="InterPro" id="IPR036286">
    <property type="entry name" value="LexA/Signal_pep-like_sf"/>
</dbReference>
<dbReference type="Pfam" id="PF00717">
    <property type="entry name" value="Peptidase_S24"/>
    <property type="match status" value="1"/>
</dbReference>
<dbReference type="EMBL" id="CP001043">
    <property type="protein sequence ID" value="ACC71090.1"/>
    <property type="molecule type" value="Genomic_DNA"/>
</dbReference>
<evidence type="ECO:0000259" key="4">
    <source>
        <dbReference type="Pfam" id="PF00717"/>
    </source>
</evidence>
<dbReference type="AlphaFoldDB" id="B2JD34"/>
<feature type="domain" description="Peptidase S24/S26A/S26B/S26C" evidence="4">
    <location>
        <begin position="221"/>
        <end position="321"/>
    </location>
</feature>
<dbReference type="InterPro" id="IPR015927">
    <property type="entry name" value="Peptidase_S24_S26A/B/C"/>
</dbReference>
<dbReference type="PANTHER" id="PTHR40661:SF3">
    <property type="entry name" value="FELS-1 PROPHAGE TRANSCRIPTIONAL REGULATOR"/>
    <property type="match status" value="1"/>
</dbReference>
<name>B2JD34_PARP8</name>
<dbReference type="SUPFAM" id="SSF51306">
    <property type="entry name" value="LexA/Signal peptidase"/>
    <property type="match status" value="1"/>
</dbReference>
<dbReference type="GO" id="GO:0003677">
    <property type="term" value="F:DNA binding"/>
    <property type="evidence" value="ECO:0007669"/>
    <property type="project" value="UniProtKB-KW"/>
</dbReference>
<dbReference type="InterPro" id="IPR039418">
    <property type="entry name" value="LexA-like"/>
</dbReference>
<evidence type="ECO:0000313" key="6">
    <source>
        <dbReference type="Proteomes" id="UP000001192"/>
    </source>
</evidence>
<dbReference type="InterPro" id="IPR010982">
    <property type="entry name" value="Lambda_DNA-bd_dom_sf"/>
</dbReference>
<organism evidence="5 6">
    <name type="scientific">Paraburkholderia phymatum (strain DSM 17167 / CIP 108236 / LMG 21445 / STM815)</name>
    <name type="common">Burkholderia phymatum</name>
    <dbReference type="NCBI Taxonomy" id="391038"/>
    <lineage>
        <taxon>Bacteria</taxon>
        <taxon>Pseudomonadati</taxon>
        <taxon>Pseudomonadota</taxon>
        <taxon>Betaproteobacteria</taxon>
        <taxon>Burkholderiales</taxon>
        <taxon>Burkholderiaceae</taxon>
        <taxon>Paraburkholderia</taxon>
    </lineage>
</organism>
<reference evidence="6" key="1">
    <citation type="journal article" date="2014" name="Stand. Genomic Sci.">
        <title>Complete genome sequence of Burkholderia phymatum STM815(T), a broad host range and efficient nitrogen-fixing symbiont of Mimosa species.</title>
        <authorList>
            <person name="Moulin L."/>
            <person name="Klonowska A."/>
            <person name="Caroline B."/>
            <person name="Booth K."/>
            <person name="Vriezen J.A."/>
            <person name="Melkonian R."/>
            <person name="James E.K."/>
            <person name="Young J.P."/>
            <person name="Bena G."/>
            <person name="Hauser L."/>
            <person name="Land M."/>
            <person name="Kyrpides N."/>
            <person name="Bruce D."/>
            <person name="Chain P."/>
            <person name="Copeland A."/>
            <person name="Pitluck S."/>
            <person name="Woyke T."/>
            <person name="Lizotte-Waniewski M."/>
            <person name="Bristow J."/>
            <person name="Riley M."/>
        </authorList>
    </citation>
    <scope>NUCLEOTIDE SEQUENCE [LARGE SCALE GENOMIC DNA]</scope>
    <source>
        <strain evidence="6">DSM 17167 / CIP 108236 / LMG 21445 / STM815</strain>
    </source>
</reference>
<evidence type="ECO:0000256" key="3">
    <source>
        <dbReference type="ARBA" id="ARBA00023163"/>
    </source>
</evidence>
<keyword evidence="1" id="KW-0805">Transcription regulation</keyword>
<dbReference type="Proteomes" id="UP000001192">
    <property type="component" value="Chromosome 1"/>
</dbReference>
<dbReference type="eggNOG" id="COG2932">
    <property type="taxonomic scope" value="Bacteria"/>
</dbReference>
<dbReference type="OrthoDB" id="9791537at2"/>
<dbReference type="PANTHER" id="PTHR40661">
    <property type="match status" value="1"/>
</dbReference>
<gene>
    <name evidence="5" type="ordered locus">Bphy_1911</name>
</gene>
<keyword evidence="2" id="KW-0238">DNA-binding</keyword>
<keyword evidence="6" id="KW-1185">Reference proteome</keyword>
<dbReference type="Gene3D" id="2.10.109.10">
    <property type="entry name" value="Umud Fragment, subunit A"/>
    <property type="match status" value="1"/>
</dbReference>
<dbReference type="STRING" id="391038.Bphy_1911"/>
<evidence type="ECO:0000256" key="2">
    <source>
        <dbReference type="ARBA" id="ARBA00023125"/>
    </source>
</evidence>
<evidence type="ECO:0000313" key="5">
    <source>
        <dbReference type="EMBL" id="ACC71090.1"/>
    </source>
</evidence>
<dbReference type="RefSeq" id="WP_012401300.1">
    <property type="nucleotide sequence ID" value="NC_010622.1"/>
</dbReference>
<sequence>MTESIHPTAARLLLAAASLSQEGVSGPSDLARVLGVSPQVATNWMRRGVSKEGMLAAQEKLGANPTWIRTGEGEMASAGVKHTPTEIKDPNSIYKAPVSEPSEIATPDNLDPTTLTGPQRIRASLGPQNLTAETLASVAAVGADVASLWLAGQGPEPTLIQAVALQNTYGVNSVWILKGKGTPGVAVRYDDEWRPVTFKNWHLVPVKGMAQLGDNGYWAEIEYGEGYVATASLDKDAYAVRCKGDSMRPRIKDGEYVVLEPNQPINPGDEVLVKAKDGRVMVKEFVYEAQGKIFLLSTNEAHGKISVERANIEHMHYVGWIAKPSAYRAQS</sequence>
<keyword evidence="3" id="KW-0804">Transcription</keyword>
<protein>
    <submittedName>
        <fullName evidence="5">Putative phage repressor</fullName>
    </submittedName>
</protein>
<dbReference type="Gene3D" id="1.10.260.40">
    <property type="entry name" value="lambda repressor-like DNA-binding domains"/>
    <property type="match status" value="1"/>
</dbReference>
<dbReference type="HOGENOM" id="CLU_755717_0_0_4"/>
<proteinExistence type="predicted"/>
<dbReference type="KEGG" id="bph:Bphy_1911"/>
<dbReference type="CDD" id="cd06529">
    <property type="entry name" value="S24_LexA-like"/>
    <property type="match status" value="1"/>
</dbReference>
<accession>B2JD34</accession>